<proteinExistence type="predicted"/>
<organism evidence="1 2">
    <name type="scientific">Mycolicibacterium conceptionense</name>
    <dbReference type="NCBI Taxonomy" id="451644"/>
    <lineage>
        <taxon>Bacteria</taxon>
        <taxon>Bacillati</taxon>
        <taxon>Actinomycetota</taxon>
        <taxon>Actinomycetes</taxon>
        <taxon>Mycobacteriales</taxon>
        <taxon>Mycobacteriaceae</taxon>
        <taxon>Mycolicibacterium</taxon>
    </lineage>
</organism>
<evidence type="ECO:0000313" key="1">
    <source>
        <dbReference type="EMBL" id="CQD23016.1"/>
    </source>
</evidence>
<sequence>MAESGDLGAVAASLATDSASSARSVLKTPKITWPLNSATTSPVSTVSAAGR</sequence>
<dbReference type="AlphaFoldDB" id="A0A0U1DU96"/>
<reference evidence="1 2" key="1">
    <citation type="submission" date="2015-03" db="EMBL/GenBank/DDBJ databases">
        <authorList>
            <person name="Murphy D."/>
        </authorList>
    </citation>
    <scope>NUCLEOTIDE SEQUENCE [LARGE SCALE GENOMIC DNA]</scope>
    <source>
        <strain evidence="1 2">D16</strain>
    </source>
</reference>
<name>A0A0U1DU96_9MYCO</name>
<gene>
    <name evidence="1" type="ORF">BN970_05515</name>
</gene>
<protein>
    <submittedName>
        <fullName evidence="1">Uncharacterized protein</fullName>
    </submittedName>
</protein>
<dbReference type="EMBL" id="CTEF01000005">
    <property type="protein sequence ID" value="CQD23016.1"/>
    <property type="molecule type" value="Genomic_DNA"/>
</dbReference>
<dbReference type="Proteomes" id="UP000182227">
    <property type="component" value="Unassembled WGS sequence"/>
</dbReference>
<accession>A0A0U1DU96</accession>
<evidence type="ECO:0000313" key="2">
    <source>
        <dbReference type="Proteomes" id="UP000182227"/>
    </source>
</evidence>